<evidence type="ECO:0000313" key="1">
    <source>
        <dbReference type="EMBL" id="KAL0165135.1"/>
    </source>
</evidence>
<gene>
    <name evidence="1" type="ORF">M9458_040888</name>
</gene>
<feature type="non-terminal residue" evidence="1">
    <location>
        <position position="57"/>
    </location>
</feature>
<proteinExistence type="predicted"/>
<dbReference type="PANTHER" id="PTHR14195">
    <property type="entry name" value="G PATCH DOMAIN CONTAINING PROTEIN 2"/>
    <property type="match status" value="1"/>
</dbReference>
<name>A0ABD0NUE9_CIRMR</name>
<dbReference type="AlphaFoldDB" id="A0ABD0NUE9"/>
<comment type="caution">
    <text evidence="1">The sequence shown here is derived from an EMBL/GenBank/DDBJ whole genome shotgun (WGS) entry which is preliminary data.</text>
</comment>
<dbReference type="EMBL" id="JAMKFB020000020">
    <property type="protein sequence ID" value="KAL0165135.1"/>
    <property type="molecule type" value="Genomic_DNA"/>
</dbReference>
<dbReference type="Proteomes" id="UP001529510">
    <property type="component" value="Unassembled WGS sequence"/>
</dbReference>
<keyword evidence="2" id="KW-1185">Reference proteome</keyword>
<feature type="non-terminal residue" evidence="1">
    <location>
        <position position="1"/>
    </location>
</feature>
<sequence>DDEQSDWFYEGEPGGACGIAGVVPWWERDSNELDLNDPVFNSILTGAFPLMSQGSQR</sequence>
<accession>A0ABD0NUE9</accession>
<organism evidence="1 2">
    <name type="scientific">Cirrhinus mrigala</name>
    <name type="common">Mrigala</name>
    <dbReference type="NCBI Taxonomy" id="683832"/>
    <lineage>
        <taxon>Eukaryota</taxon>
        <taxon>Metazoa</taxon>
        <taxon>Chordata</taxon>
        <taxon>Craniata</taxon>
        <taxon>Vertebrata</taxon>
        <taxon>Euteleostomi</taxon>
        <taxon>Actinopterygii</taxon>
        <taxon>Neopterygii</taxon>
        <taxon>Teleostei</taxon>
        <taxon>Ostariophysi</taxon>
        <taxon>Cypriniformes</taxon>
        <taxon>Cyprinidae</taxon>
        <taxon>Labeoninae</taxon>
        <taxon>Labeonini</taxon>
        <taxon>Cirrhinus</taxon>
    </lineage>
</organism>
<dbReference type="InterPro" id="IPR051189">
    <property type="entry name" value="Splicing_assoc_domain"/>
</dbReference>
<reference evidence="1 2" key="1">
    <citation type="submission" date="2024-05" db="EMBL/GenBank/DDBJ databases">
        <title>Genome sequencing and assembly of Indian major carp, Cirrhinus mrigala (Hamilton, 1822).</title>
        <authorList>
            <person name="Mohindra V."/>
            <person name="Chowdhury L.M."/>
            <person name="Lal K."/>
            <person name="Jena J.K."/>
        </authorList>
    </citation>
    <scope>NUCLEOTIDE SEQUENCE [LARGE SCALE GENOMIC DNA]</scope>
    <source>
        <strain evidence="1">CM1030</strain>
        <tissue evidence="1">Blood</tissue>
    </source>
</reference>
<evidence type="ECO:0000313" key="2">
    <source>
        <dbReference type="Proteomes" id="UP001529510"/>
    </source>
</evidence>
<protein>
    <submittedName>
        <fullName evidence="1">Uncharacterized protein</fullName>
    </submittedName>
</protein>